<evidence type="ECO:0000313" key="2">
    <source>
        <dbReference type="Proteomes" id="UP001363151"/>
    </source>
</evidence>
<dbReference type="Proteomes" id="UP001363151">
    <property type="component" value="Unassembled WGS sequence"/>
</dbReference>
<dbReference type="EMBL" id="JBBJCI010000231">
    <property type="protein sequence ID" value="KAK7237811.1"/>
    <property type="molecule type" value="Genomic_DNA"/>
</dbReference>
<proteinExistence type="predicted"/>
<organism evidence="1 2">
    <name type="scientific">Aureococcus anophagefferens</name>
    <name type="common">Harmful bloom alga</name>
    <dbReference type="NCBI Taxonomy" id="44056"/>
    <lineage>
        <taxon>Eukaryota</taxon>
        <taxon>Sar</taxon>
        <taxon>Stramenopiles</taxon>
        <taxon>Ochrophyta</taxon>
        <taxon>Pelagophyceae</taxon>
        <taxon>Pelagomonadales</taxon>
        <taxon>Pelagomonadaceae</taxon>
        <taxon>Aureococcus</taxon>
    </lineage>
</organism>
<evidence type="ECO:0000313" key="1">
    <source>
        <dbReference type="EMBL" id="KAK7237811.1"/>
    </source>
</evidence>
<gene>
    <name evidence="1" type="ORF">SO694_00022120</name>
</gene>
<reference evidence="1 2" key="1">
    <citation type="submission" date="2024-03" db="EMBL/GenBank/DDBJ databases">
        <title>Aureococcus anophagefferens CCMP1851 and Kratosvirus quantuckense: Draft genome of a second virus-susceptible host strain in the model system.</title>
        <authorList>
            <person name="Chase E."/>
            <person name="Truchon A.R."/>
            <person name="Schepens W."/>
            <person name="Wilhelm S.W."/>
        </authorList>
    </citation>
    <scope>NUCLEOTIDE SEQUENCE [LARGE SCALE GENOMIC DNA]</scope>
    <source>
        <strain evidence="1 2">CCMP1851</strain>
    </source>
</reference>
<comment type="caution">
    <text evidence="1">The sequence shown here is derived from an EMBL/GenBank/DDBJ whole genome shotgun (WGS) entry which is preliminary data.</text>
</comment>
<sequence length="400" mass="44905">MAAAPRLVAALAVAVAVAIVQQDPPPVCYDAPPAASHPENDERRVALLLRGESFRGLHMGLTSDLKRDVVCLPASYDVQKACAENIVEHVIEALEKQGVAVDVFVSTYGCVGAAYAPLTDAEARRWHADLVGWIGPHRVVNSDLVERGAFGLVPGNGDKETQQATIVAAFDKLERHVADSGSTIENMYRSVLMWRFDVITTVAWASDASAGHLTVDRDKFYEVDMDHVYSSPAWFYPCFSAMLKRREPTSCLERDVAGWNTFRCNKMWRRALEDIGGTYATYKDMACAEETKAELIPRPGFERKRKLGEDDDAAEKKKRRRDPFDRHERRPDDHGACPRPHVYRTTDGRGAPYCDFLHKRHGGPRCDGEPHRGEMRDALRGGDHPDLKDREVRRHLQMEL</sequence>
<keyword evidence="2" id="KW-1185">Reference proteome</keyword>
<accession>A0ABR1FT21</accession>
<dbReference type="KEGG" id="aaf:AURANDRAFT_64733"/>
<name>A0ABR1FT21_AURAN</name>
<protein>
    <submittedName>
        <fullName evidence="1">Uncharacterized protein</fullName>
    </submittedName>
</protein>